<dbReference type="RefSeq" id="WP_377343604.1">
    <property type="nucleotide sequence ID" value="NZ_JBHLUE010000032.1"/>
</dbReference>
<organism evidence="1 2">
    <name type="scientific">Plantactinospora siamensis</name>
    <dbReference type="NCBI Taxonomy" id="555372"/>
    <lineage>
        <taxon>Bacteria</taxon>
        <taxon>Bacillati</taxon>
        <taxon>Actinomycetota</taxon>
        <taxon>Actinomycetes</taxon>
        <taxon>Micromonosporales</taxon>
        <taxon>Micromonosporaceae</taxon>
        <taxon>Plantactinospora</taxon>
    </lineage>
</organism>
<reference evidence="1 2" key="1">
    <citation type="submission" date="2024-09" db="EMBL/GenBank/DDBJ databases">
        <authorList>
            <person name="Sun Q."/>
            <person name="Mori K."/>
        </authorList>
    </citation>
    <scope>NUCLEOTIDE SEQUENCE [LARGE SCALE GENOMIC DNA]</scope>
    <source>
        <strain evidence="1 2">TBRC 2205</strain>
    </source>
</reference>
<gene>
    <name evidence="1" type="ORF">ACFFHU_28920</name>
</gene>
<sequence>MRAAELVTIWRRSIGDGAKSWVLFGHGTCVVLPNPEPDADLAAMAIEILRAYGPVHPGSPAGDFGTIPLEPGPGWLVWCHHGDIMTYVDPGEVERTDDLSVGLWGRSKRDWDAHELEVIHVEDRRAA</sequence>
<comment type="caution">
    <text evidence="1">The sequence shown here is derived from an EMBL/GenBank/DDBJ whole genome shotgun (WGS) entry which is preliminary data.</text>
</comment>
<keyword evidence="2" id="KW-1185">Reference proteome</keyword>
<evidence type="ECO:0000313" key="2">
    <source>
        <dbReference type="Proteomes" id="UP001589894"/>
    </source>
</evidence>
<proteinExistence type="predicted"/>
<evidence type="ECO:0000313" key="1">
    <source>
        <dbReference type="EMBL" id="MFC0568153.1"/>
    </source>
</evidence>
<name>A0ABV6P540_9ACTN</name>
<protein>
    <submittedName>
        <fullName evidence="1">Uncharacterized protein</fullName>
    </submittedName>
</protein>
<accession>A0ABV6P540</accession>
<dbReference type="EMBL" id="JBHLUE010000032">
    <property type="protein sequence ID" value="MFC0568153.1"/>
    <property type="molecule type" value="Genomic_DNA"/>
</dbReference>
<dbReference type="Proteomes" id="UP001589894">
    <property type="component" value="Unassembled WGS sequence"/>
</dbReference>